<protein>
    <submittedName>
        <fullName evidence="1">Uncharacterized protein</fullName>
    </submittedName>
</protein>
<evidence type="ECO:0000313" key="2">
    <source>
        <dbReference type="Proteomes" id="UP001217476"/>
    </source>
</evidence>
<accession>A0AAJ5VVP7</accession>
<proteinExistence type="predicted"/>
<name>A0AAJ5VVP7_9HYPH</name>
<evidence type="ECO:0000313" key="1">
    <source>
        <dbReference type="EMBL" id="WEK05771.1"/>
    </source>
</evidence>
<dbReference type="Proteomes" id="UP001217476">
    <property type="component" value="Chromosome"/>
</dbReference>
<sequence>MGALARSIEPAPCQDGLAAITIGGAFVVFDANVWELDGRTPAVVSRFDGSIGIEHPYPLKKNVFCGPRGAVYGEGPLGDGKFRRIVSCLVMGKVIAG</sequence>
<reference evidence="1" key="1">
    <citation type="submission" date="2023-03" db="EMBL/GenBank/DDBJ databases">
        <title>Andean soil-derived lignocellulolytic bacterial consortium as a source of novel taxa and putative plastic-active enzymes.</title>
        <authorList>
            <person name="Diaz-Garcia L."/>
            <person name="Chuvochina M."/>
            <person name="Feuerriegel G."/>
            <person name="Bunk B."/>
            <person name="Sproer C."/>
            <person name="Streit W.R."/>
            <person name="Rodriguez L.M."/>
            <person name="Overmann J."/>
            <person name="Jimenez D.J."/>
        </authorList>
    </citation>
    <scope>NUCLEOTIDE SEQUENCE</scope>
    <source>
        <strain evidence="1">MAG 4196</strain>
    </source>
</reference>
<dbReference type="AlphaFoldDB" id="A0AAJ5VVP7"/>
<organism evidence="1 2">
    <name type="scientific">Candidatus Devosia phytovorans</name>
    <dbReference type="NCBI Taxonomy" id="3121372"/>
    <lineage>
        <taxon>Bacteria</taxon>
        <taxon>Pseudomonadati</taxon>
        <taxon>Pseudomonadota</taxon>
        <taxon>Alphaproteobacteria</taxon>
        <taxon>Hyphomicrobiales</taxon>
        <taxon>Devosiaceae</taxon>
        <taxon>Devosia</taxon>
    </lineage>
</organism>
<dbReference type="EMBL" id="CP119312">
    <property type="protein sequence ID" value="WEK05771.1"/>
    <property type="molecule type" value="Genomic_DNA"/>
</dbReference>
<gene>
    <name evidence="1" type="ORF">P0Y65_05810</name>
</gene>